<dbReference type="SUPFAM" id="SSF53756">
    <property type="entry name" value="UDP-Glycosyltransferase/glycogen phosphorylase"/>
    <property type="match status" value="1"/>
</dbReference>
<dbReference type="Proteomes" id="UP000266426">
    <property type="component" value="Unassembled WGS sequence"/>
</dbReference>
<feature type="domain" description="Glycosyl transferase family 1" evidence="1">
    <location>
        <begin position="159"/>
        <end position="337"/>
    </location>
</feature>
<gene>
    <name evidence="2" type="ORF">C4541_00480</name>
</gene>
<accession>A0A3A4R9T7</accession>
<dbReference type="GO" id="GO:0016757">
    <property type="term" value="F:glycosyltransferase activity"/>
    <property type="evidence" value="ECO:0007669"/>
    <property type="project" value="InterPro"/>
</dbReference>
<evidence type="ECO:0000313" key="3">
    <source>
        <dbReference type="Proteomes" id="UP000266426"/>
    </source>
</evidence>
<sequence length="515" mass="59615">MSKPIRIAIISPIFYSGGIPTTFLAIAEGLKDRGYEFHMINSFVDEFQDRFRKCGNCVYIHDNSEIIKYLQDNEIDIVQTNGFPRANYIAYVAGVPRIIERLSGMDWAFHYEKHPVSCIIASTDQGYKKAQYTYPHKYVVKIHNGIDLSNFTPHKKNIELINKLKIKKNEIVIGYCGRIAPEKCLDKLVNVFDRVIKSVQNTKLVLFGPPYKGCIESLKQQIETLHLSDHIIFIAPNEYPENIINIFDIGVITSGTYTLSNGETRIKKEGLSNSILEQMATAIPMVVTDSGENNFLIKNGYNGYLVGMEDMDSFYDRLMILIKDEHLRKKMGKNGRKNIEKHFNRKDMIDCYDNLYRYVISNEFSHKYPHPDHKMIHHYLGNRFAFSGNYEKQKNILVFRSGSKEITDSIIHNIEKQFHEPNTWLLCHEKSLPETQQYKKIKNTLVYGLSDSFDGTKMQDIVKTINQQNLDYLFFIFNDFMAKDENQNVVDIVNAIKADKKILVSKGNISFLWTE</sequence>
<dbReference type="EMBL" id="QZJZ01000005">
    <property type="protein sequence ID" value="RJP62044.1"/>
    <property type="molecule type" value="Genomic_DNA"/>
</dbReference>
<evidence type="ECO:0000259" key="1">
    <source>
        <dbReference type="Pfam" id="PF00534"/>
    </source>
</evidence>
<comment type="caution">
    <text evidence="2">The sequence shown here is derived from an EMBL/GenBank/DDBJ whole genome shotgun (WGS) entry which is preliminary data.</text>
</comment>
<dbReference type="PANTHER" id="PTHR12526:SF630">
    <property type="entry name" value="GLYCOSYLTRANSFERASE"/>
    <property type="match status" value="1"/>
</dbReference>
<dbReference type="InterPro" id="IPR001296">
    <property type="entry name" value="Glyco_trans_1"/>
</dbReference>
<dbReference type="AlphaFoldDB" id="A0A3A4R9T7"/>
<name>A0A3A4R9T7_9BACT</name>
<organism evidence="2 3">
    <name type="scientific">Candidatus Auribacter fodinae</name>
    <dbReference type="NCBI Taxonomy" id="2093366"/>
    <lineage>
        <taxon>Bacteria</taxon>
        <taxon>Pseudomonadati</taxon>
        <taxon>Candidatus Auribacterota</taxon>
        <taxon>Candidatus Auribacteria</taxon>
        <taxon>Candidatus Auribacterales</taxon>
        <taxon>Candidatus Auribacteraceae</taxon>
        <taxon>Candidatus Auribacter</taxon>
    </lineage>
</organism>
<keyword evidence="2" id="KW-0808">Transferase</keyword>
<proteinExistence type="predicted"/>
<reference evidence="2 3" key="1">
    <citation type="journal article" date="2017" name="ISME J.">
        <title>Energy and carbon metabolisms in a deep terrestrial subsurface fluid microbial community.</title>
        <authorList>
            <person name="Momper L."/>
            <person name="Jungbluth S.P."/>
            <person name="Lee M.D."/>
            <person name="Amend J.P."/>
        </authorList>
    </citation>
    <scope>NUCLEOTIDE SEQUENCE [LARGE SCALE GENOMIC DNA]</scope>
    <source>
        <strain evidence="2">SURF_26</strain>
    </source>
</reference>
<protein>
    <submittedName>
        <fullName evidence="2">Glycosyltransferase family 1 protein</fullName>
    </submittedName>
</protein>
<evidence type="ECO:0000313" key="2">
    <source>
        <dbReference type="EMBL" id="RJP62044.1"/>
    </source>
</evidence>
<dbReference type="PANTHER" id="PTHR12526">
    <property type="entry name" value="GLYCOSYLTRANSFERASE"/>
    <property type="match status" value="1"/>
</dbReference>
<dbReference type="Pfam" id="PF00534">
    <property type="entry name" value="Glycos_transf_1"/>
    <property type="match status" value="1"/>
</dbReference>
<dbReference type="CDD" id="cd03801">
    <property type="entry name" value="GT4_PimA-like"/>
    <property type="match status" value="1"/>
</dbReference>
<dbReference type="Gene3D" id="3.40.50.2000">
    <property type="entry name" value="Glycogen Phosphorylase B"/>
    <property type="match status" value="2"/>
</dbReference>